<feature type="binding site" evidence="1">
    <location>
        <position position="330"/>
    </location>
    <ligand>
        <name>substrate</name>
    </ligand>
</feature>
<feature type="binding site" evidence="1">
    <location>
        <position position="54"/>
    </location>
    <ligand>
        <name>substrate</name>
    </ligand>
</feature>
<dbReference type="HAMAP" id="MF_02128">
    <property type="entry name" value="TMP_kinase"/>
    <property type="match status" value="1"/>
</dbReference>
<keyword evidence="1" id="KW-0547">Nucleotide-binding</keyword>
<feature type="binding site" evidence="1">
    <location>
        <position position="124"/>
    </location>
    <ligand>
        <name>Mg(2+)</name>
        <dbReference type="ChEBI" id="CHEBI:18420"/>
        <label>1</label>
    </ligand>
</feature>
<feature type="binding site" evidence="1">
    <location>
        <begin position="123"/>
        <end position="124"/>
    </location>
    <ligand>
        <name>ATP</name>
        <dbReference type="ChEBI" id="CHEBI:30616"/>
    </ligand>
</feature>
<dbReference type="InterPro" id="IPR036921">
    <property type="entry name" value="PurM-like_N_sf"/>
</dbReference>
<feature type="binding site" evidence="1">
    <location>
        <position position="30"/>
    </location>
    <ligand>
        <name>Mg(2+)</name>
        <dbReference type="ChEBI" id="CHEBI:18420"/>
        <label>3</label>
    </ligand>
</feature>
<dbReference type="SUPFAM" id="SSF55326">
    <property type="entry name" value="PurM N-terminal domain-like"/>
    <property type="match status" value="1"/>
</dbReference>
<dbReference type="InterPro" id="IPR036676">
    <property type="entry name" value="PurM-like_C_sf"/>
</dbReference>
<dbReference type="PIRSF" id="PIRSF005303">
    <property type="entry name" value="Thiam_monoph_kin"/>
    <property type="match status" value="1"/>
</dbReference>
<name>A0ABW6IG28_9CYAN</name>
<organism evidence="4 5">
    <name type="scientific">Almyronema epifaneia S1</name>
    <dbReference type="NCBI Taxonomy" id="2991925"/>
    <lineage>
        <taxon>Bacteria</taxon>
        <taxon>Bacillati</taxon>
        <taxon>Cyanobacteriota</taxon>
        <taxon>Cyanophyceae</taxon>
        <taxon>Nodosilineales</taxon>
        <taxon>Nodosilineaceae</taxon>
        <taxon>Almyronema</taxon>
        <taxon>Almyronema epifaneia</taxon>
    </lineage>
</organism>
<feature type="binding site" evidence="1">
    <location>
        <position position="47"/>
    </location>
    <ligand>
        <name>Mg(2+)</name>
        <dbReference type="ChEBI" id="CHEBI:18420"/>
        <label>1</label>
    </ligand>
</feature>
<keyword evidence="5" id="KW-1185">Reference proteome</keyword>
<evidence type="ECO:0000259" key="3">
    <source>
        <dbReference type="Pfam" id="PF02769"/>
    </source>
</evidence>
<feature type="binding site" evidence="1">
    <location>
        <position position="46"/>
    </location>
    <ligand>
        <name>Mg(2+)</name>
        <dbReference type="ChEBI" id="CHEBI:18420"/>
        <label>1</label>
    </ligand>
</feature>
<dbReference type="EC" id="2.7.4.16" evidence="1"/>
<dbReference type="NCBIfam" id="TIGR01379">
    <property type="entry name" value="thiL"/>
    <property type="match status" value="1"/>
</dbReference>
<reference evidence="4 5" key="1">
    <citation type="submission" date="2024-10" db="EMBL/GenBank/DDBJ databases">
        <authorList>
            <person name="Ratan Roy A."/>
            <person name="Morales Sandoval P.H."/>
            <person name="De Los Santos Villalobos S."/>
            <person name="Chakraborty S."/>
            <person name="Mukherjee J."/>
        </authorList>
    </citation>
    <scope>NUCLEOTIDE SEQUENCE [LARGE SCALE GENOMIC DNA]</scope>
    <source>
        <strain evidence="4 5">S1</strain>
    </source>
</reference>
<feature type="binding site" evidence="1">
    <location>
        <position position="76"/>
    </location>
    <ligand>
        <name>Mg(2+)</name>
        <dbReference type="ChEBI" id="CHEBI:18420"/>
        <label>3</label>
    </ligand>
</feature>
<feature type="binding site" evidence="1">
    <location>
        <position position="106"/>
    </location>
    <ligand>
        <name>ATP</name>
        <dbReference type="ChEBI" id="CHEBI:30616"/>
    </ligand>
</feature>
<evidence type="ECO:0000313" key="4">
    <source>
        <dbReference type="EMBL" id="MFE4107148.1"/>
    </source>
</evidence>
<feature type="domain" description="PurM-like N-terminal" evidence="2">
    <location>
        <begin position="29"/>
        <end position="141"/>
    </location>
</feature>
<dbReference type="Pfam" id="PF00586">
    <property type="entry name" value="AIRS"/>
    <property type="match status" value="1"/>
</dbReference>
<sequence>MTSPTVQQLGEIGLLQHLRQFCPTEAIADDAALLSVAPDHQLVVTTDVLVEKVHFSDRTTSAQDIGWRATAANLSDLAAMGAEPLGITLGLGLPPTTSLDWIEPFYQGMGACLSHYGGVILGGDLCRAPVITVAITALGQVRPQRVLRRSAAQAGDAIVVTGEHGASRAGLELLLKPESGKTLAAGDRQHLIKAHQRPRPRFDVLPTLWQVCATLNRPIAAMDSSDGLANAVLQICRESQTGAHLVRSQLPLPAVFTPWLNAAQALDWCLYGGEDFELVIALPPASAHHLVEQLGKSAAIVGTIVAEPTVTLRETAAAEPTATLTLEQGFQHF</sequence>
<dbReference type="InterPro" id="IPR010918">
    <property type="entry name" value="PurM-like_C_dom"/>
</dbReference>
<dbReference type="Proteomes" id="UP001600165">
    <property type="component" value="Unassembled WGS sequence"/>
</dbReference>
<comment type="function">
    <text evidence="1">Catalyzes the ATP-dependent phosphorylation of thiamine-monophosphate (TMP) to form thiamine-pyrophosphate (TPP), the active form of vitamin B1.</text>
</comment>
<feature type="binding site" evidence="1">
    <location>
        <position position="47"/>
    </location>
    <ligand>
        <name>Mg(2+)</name>
        <dbReference type="ChEBI" id="CHEBI:18420"/>
        <label>2</label>
    </ligand>
</feature>
<feature type="binding site" evidence="1">
    <location>
        <position position="76"/>
    </location>
    <ligand>
        <name>Mg(2+)</name>
        <dbReference type="ChEBI" id="CHEBI:18420"/>
        <label>2</label>
    </ligand>
</feature>
<keyword evidence="1" id="KW-0784">Thiamine biosynthesis</keyword>
<feature type="binding site" evidence="1">
    <location>
        <position position="226"/>
    </location>
    <ligand>
        <name>Mg(2+)</name>
        <dbReference type="ChEBI" id="CHEBI:18420"/>
        <label>5</label>
    </ligand>
</feature>
<keyword evidence="1" id="KW-0479">Metal-binding</keyword>
<evidence type="ECO:0000313" key="5">
    <source>
        <dbReference type="Proteomes" id="UP001600165"/>
    </source>
</evidence>
<keyword evidence="1 4" id="KW-0418">Kinase</keyword>
<dbReference type="PANTHER" id="PTHR30270">
    <property type="entry name" value="THIAMINE-MONOPHOSPHATE KINASE"/>
    <property type="match status" value="1"/>
</dbReference>
<dbReference type="PANTHER" id="PTHR30270:SF0">
    <property type="entry name" value="THIAMINE-MONOPHOSPHATE KINASE"/>
    <property type="match status" value="1"/>
</dbReference>
<dbReference type="EMBL" id="JBHZOL010000078">
    <property type="protein sequence ID" value="MFE4107148.1"/>
    <property type="molecule type" value="Genomic_DNA"/>
</dbReference>
<feature type="binding site" evidence="1">
    <location>
        <position position="76"/>
    </location>
    <ligand>
        <name>Mg(2+)</name>
        <dbReference type="ChEBI" id="CHEBI:18420"/>
        <label>4</label>
    </ligand>
</feature>
<comment type="caution">
    <text evidence="4">The sequence shown here is derived from an EMBL/GenBank/DDBJ whole genome shotgun (WGS) entry which is preliminary data.</text>
</comment>
<keyword evidence="1 4" id="KW-0808">Transferase</keyword>
<protein>
    <recommendedName>
        <fullName evidence="1">Thiamine-monophosphate kinase</fullName>
        <shortName evidence="1">TMP kinase</shortName>
        <shortName evidence="1">Thiamine-phosphate kinase</shortName>
        <ecNumber evidence="1">2.7.4.16</ecNumber>
    </recommendedName>
</protein>
<evidence type="ECO:0000256" key="1">
    <source>
        <dbReference type="HAMAP-Rule" id="MF_02128"/>
    </source>
</evidence>
<dbReference type="InterPro" id="IPR016188">
    <property type="entry name" value="PurM-like_N"/>
</dbReference>
<feature type="domain" description="PurM-like C-terminal" evidence="3">
    <location>
        <begin position="153"/>
        <end position="312"/>
    </location>
</feature>
<feature type="binding site" evidence="1">
    <location>
        <position position="225"/>
    </location>
    <ligand>
        <name>ATP</name>
        <dbReference type="ChEBI" id="CHEBI:30616"/>
    </ligand>
</feature>
<keyword evidence="1" id="KW-0067">ATP-binding</keyword>
<feature type="binding site" evidence="1">
    <location>
        <position position="274"/>
    </location>
    <ligand>
        <name>substrate</name>
    </ligand>
</feature>
<comment type="similarity">
    <text evidence="1">Belongs to the thiamine-monophosphate kinase family.</text>
</comment>
<dbReference type="SUPFAM" id="SSF56042">
    <property type="entry name" value="PurM C-terminal domain-like"/>
    <property type="match status" value="1"/>
</dbReference>
<proteinExistence type="inferred from homology"/>
<comment type="catalytic activity">
    <reaction evidence="1">
        <text>thiamine phosphate + ATP = thiamine diphosphate + ADP</text>
        <dbReference type="Rhea" id="RHEA:15913"/>
        <dbReference type="ChEBI" id="CHEBI:30616"/>
        <dbReference type="ChEBI" id="CHEBI:37575"/>
        <dbReference type="ChEBI" id="CHEBI:58937"/>
        <dbReference type="ChEBI" id="CHEBI:456216"/>
        <dbReference type="EC" id="2.7.4.16"/>
    </reaction>
</comment>
<dbReference type="GO" id="GO:0009030">
    <property type="term" value="F:thiamine-phosphate kinase activity"/>
    <property type="evidence" value="ECO:0007669"/>
    <property type="project" value="UniProtKB-EC"/>
</dbReference>
<dbReference type="RefSeq" id="WP_377965583.1">
    <property type="nucleotide sequence ID" value="NZ_JBHZOL010000078.1"/>
</dbReference>
<feature type="binding site" evidence="1">
    <location>
        <position position="149"/>
    </location>
    <ligand>
        <name>ATP</name>
        <dbReference type="ChEBI" id="CHEBI:30616"/>
    </ligand>
</feature>
<dbReference type="Gene3D" id="3.30.1330.10">
    <property type="entry name" value="PurM-like, N-terminal domain"/>
    <property type="match status" value="1"/>
</dbReference>
<feature type="binding site" evidence="1">
    <location>
        <position position="30"/>
    </location>
    <ligand>
        <name>Mg(2+)</name>
        <dbReference type="ChEBI" id="CHEBI:18420"/>
        <label>4</label>
    </ligand>
</feature>
<dbReference type="Pfam" id="PF02769">
    <property type="entry name" value="AIRS_C"/>
    <property type="match status" value="1"/>
</dbReference>
<dbReference type="InterPro" id="IPR006283">
    <property type="entry name" value="ThiL-like"/>
</dbReference>
<keyword evidence="1" id="KW-0460">Magnesium</keyword>
<feature type="binding site" evidence="1">
    <location>
        <position position="45"/>
    </location>
    <ligand>
        <name>Mg(2+)</name>
        <dbReference type="ChEBI" id="CHEBI:18420"/>
        <label>4</label>
    </ligand>
</feature>
<comment type="miscellaneous">
    <text evidence="1">Reaction mechanism of ThiL seems to utilize a direct, inline transfer of the gamma-phosphate of ATP to TMP rather than a phosphorylated enzyme intermediate.</text>
</comment>
<dbReference type="Gene3D" id="3.90.650.10">
    <property type="entry name" value="PurM-like C-terminal domain"/>
    <property type="match status" value="1"/>
</dbReference>
<comment type="pathway">
    <text evidence="1">Cofactor biosynthesis; thiamine diphosphate biosynthesis; thiamine diphosphate from thiamine phosphate: step 1/1.</text>
</comment>
<feature type="binding site" evidence="1">
    <location>
        <position position="223"/>
    </location>
    <ligand>
        <name>Mg(2+)</name>
        <dbReference type="ChEBI" id="CHEBI:18420"/>
        <label>3</label>
    </ligand>
</feature>
<dbReference type="CDD" id="cd02194">
    <property type="entry name" value="ThiL"/>
    <property type="match status" value="1"/>
</dbReference>
<gene>
    <name evidence="1 4" type="primary">thiL</name>
    <name evidence="4" type="ORF">ACFVKH_12705</name>
</gene>
<accession>A0ABW6IG28</accession>
<evidence type="ECO:0000259" key="2">
    <source>
        <dbReference type="Pfam" id="PF00586"/>
    </source>
</evidence>